<evidence type="ECO:0000256" key="1">
    <source>
        <dbReference type="ARBA" id="ARBA00022741"/>
    </source>
</evidence>
<dbReference type="Proteomes" id="UP000054911">
    <property type="component" value="Unassembled WGS sequence"/>
</dbReference>
<keyword evidence="2" id="KW-0378">Hydrolase</keyword>
<dbReference type="AlphaFoldDB" id="A0A157ZT61"/>
<dbReference type="Pfam" id="PF02626">
    <property type="entry name" value="CT_A_B"/>
    <property type="match status" value="1"/>
</dbReference>
<keyword evidence="6" id="KW-1185">Reference proteome</keyword>
<dbReference type="EMBL" id="FCOE02000003">
    <property type="protein sequence ID" value="SAK48097.1"/>
    <property type="molecule type" value="Genomic_DNA"/>
</dbReference>
<keyword evidence="1" id="KW-0547">Nucleotide-binding</keyword>
<feature type="domain" description="Carboxyltransferase" evidence="4">
    <location>
        <begin position="24"/>
        <end position="321"/>
    </location>
</feature>
<accession>A0A157ZT61</accession>
<dbReference type="SMART" id="SM00797">
    <property type="entry name" value="AHS2"/>
    <property type="match status" value="1"/>
</dbReference>
<reference evidence="5" key="1">
    <citation type="submission" date="2016-01" db="EMBL/GenBank/DDBJ databases">
        <authorList>
            <person name="Peeters C."/>
        </authorList>
    </citation>
    <scope>NUCLEOTIDE SEQUENCE [LARGE SCALE GENOMIC DNA]</scope>
    <source>
        <strain evidence="5">LMG 29323</strain>
    </source>
</reference>
<dbReference type="RefSeq" id="WP_061173730.1">
    <property type="nucleotide sequence ID" value="NZ_FCOE02000003.1"/>
</dbReference>
<dbReference type="Gene3D" id="2.40.100.10">
    <property type="entry name" value="Cyclophilin-like"/>
    <property type="match status" value="1"/>
</dbReference>
<protein>
    <submittedName>
        <fullName evidence="5">Urea amidolyase</fullName>
    </submittedName>
</protein>
<evidence type="ECO:0000259" key="4">
    <source>
        <dbReference type="SMART" id="SM00797"/>
    </source>
</evidence>
<comment type="caution">
    <text evidence="5">The sequence shown here is derived from an EMBL/GenBank/DDBJ whole genome shotgun (WGS) entry which is preliminary data.</text>
</comment>
<dbReference type="PANTHER" id="PTHR43309:SF3">
    <property type="entry name" value="5-OXOPROLINASE SUBUNIT C"/>
    <property type="match status" value="1"/>
</dbReference>
<dbReference type="GO" id="GO:0016829">
    <property type="term" value="F:lyase activity"/>
    <property type="evidence" value="ECO:0007669"/>
    <property type="project" value="UniProtKB-KW"/>
</dbReference>
<sequence length="335" mass="36072">MLEVVKHGLETTVQELPGRIGFWEQGFPPSGPADAWSFRLANLLVGNPRDTAALEWQFVGPTLRFQRDCAIALTGAEVAAKLDDAPIPMWQTVLVRAGQQLVCPAAKTGARGYIAVSGGIATARVLGSRATFHMAGIGGVSGGALEVGEQVPVGEAHAIDKLRRVPERARPPIVPGTNAAFPECRIAAMLGPNDSWLDDASVMKFFDSEWTVSPNSNRTGLRLSGPTFSFSSQAHAKPAEHGSEPSNILDHGYPVGAVSIAGQTPIVFINDSPSAGGFIVPFTVPRFDLWRLGQARPNAKLRFRRITRDEANEQRRRLDKLCGIQSLVEVDHAEI</sequence>
<dbReference type="InterPro" id="IPR029000">
    <property type="entry name" value="Cyclophilin-like_dom_sf"/>
</dbReference>
<evidence type="ECO:0000313" key="6">
    <source>
        <dbReference type="Proteomes" id="UP000054911"/>
    </source>
</evidence>
<dbReference type="NCBIfam" id="TIGR00724">
    <property type="entry name" value="urea_amlyse_rel"/>
    <property type="match status" value="1"/>
</dbReference>
<dbReference type="GO" id="GO:0016787">
    <property type="term" value="F:hydrolase activity"/>
    <property type="evidence" value="ECO:0007669"/>
    <property type="project" value="UniProtKB-KW"/>
</dbReference>
<keyword evidence="3" id="KW-0067">ATP-binding</keyword>
<organism evidence="5 6">
    <name type="scientific">Caballeronia pedi</name>
    <dbReference type="NCBI Taxonomy" id="1777141"/>
    <lineage>
        <taxon>Bacteria</taxon>
        <taxon>Pseudomonadati</taxon>
        <taxon>Pseudomonadota</taxon>
        <taxon>Betaproteobacteria</taxon>
        <taxon>Burkholderiales</taxon>
        <taxon>Burkholderiaceae</taxon>
        <taxon>Caballeronia</taxon>
    </lineage>
</organism>
<dbReference type="PANTHER" id="PTHR43309">
    <property type="entry name" value="5-OXOPROLINASE SUBUNIT C"/>
    <property type="match status" value="1"/>
</dbReference>
<proteinExistence type="predicted"/>
<evidence type="ECO:0000256" key="2">
    <source>
        <dbReference type="ARBA" id="ARBA00022801"/>
    </source>
</evidence>
<evidence type="ECO:0000256" key="3">
    <source>
        <dbReference type="ARBA" id="ARBA00022840"/>
    </source>
</evidence>
<dbReference type="InterPro" id="IPR052708">
    <property type="entry name" value="PxpC"/>
</dbReference>
<dbReference type="SUPFAM" id="SSF50891">
    <property type="entry name" value="Cyclophilin-like"/>
    <property type="match status" value="1"/>
</dbReference>
<dbReference type="InterPro" id="IPR003778">
    <property type="entry name" value="CT_A_B"/>
</dbReference>
<dbReference type="GO" id="GO:0005524">
    <property type="term" value="F:ATP binding"/>
    <property type="evidence" value="ECO:0007669"/>
    <property type="project" value="UniProtKB-KW"/>
</dbReference>
<name>A0A157ZT61_9BURK</name>
<gene>
    <name evidence="5" type="ORF">AWB80_01182</name>
</gene>
<evidence type="ECO:0000313" key="5">
    <source>
        <dbReference type="EMBL" id="SAK48097.1"/>
    </source>
</evidence>
<dbReference type="OrthoDB" id="9768696at2"/>
<dbReference type="STRING" id="1777141.AWB80_01182"/>